<dbReference type="InterPro" id="IPR035965">
    <property type="entry name" value="PAS-like_dom_sf"/>
</dbReference>
<feature type="compositionally biased region" description="Basic and acidic residues" evidence="1">
    <location>
        <begin position="255"/>
        <end position="265"/>
    </location>
</feature>
<dbReference type="GO" id="GO:0003723">
    <property type="term" value="F:RNA binding"/>
    <property type="evidence" value="ECO:0007669"/>
    <property type="project" value="InterPro"/>
</dbReference>
<dbReference type="OrthoDB" id="3787288at2"/>
<dbReference type="Proteomes" id="UP000019494">
    <property type="component" value="Unassembled WGS sequence"/>
</dbReference>
<evidence type="ECO:0000259" key="3">
    <source>
        <dbReference type="PROSITE" id="PS50921"/>
    </source>
</evidence>
<dbReference type="InterPro" id="IPR013655">
    <property type="entry name" value="PAS_fold_3"/>
</dbReference>
<feature type="domain" description="PAS" evidence="2">
    <location>
        <begin position="32"/>
        <end position="75"/>
    </location>
</feature>
<dbReference type="AlphaFoldDB" id="W9GP56"/>
<dbReference type="Pfam" id="PF08447">
    <property type="entry name" value="PAS_3"/>
    <property type="match status" value="1"/>
</dbReference>
<accession>W9GP56</accession>
<gene>
    <name evidence="4" type="ORF">N864_14265</name>
</gene>
<dbReference type="SUPFAM" id="SSF55785">
    <property type="entry name" value="PYP-like sensor domain (PAS domain)"/>
    <property type="match status" value="1"/>
</dbReference>
<dbReference type="Gene3D" id="1.10.10.10">
    <property type="entry name" value="Winged helix-like DNA-binding domain superfamily/Winged helix DNA-binding domain"/>
    <property type="match status" value="1"/>
</dbReference>
<organism evidence="4 5">
    <name type="scientific">Intrasporangium chromatireducens Q5-1</name>
    <dbReference type="NCBI Taxonomy" id="584657"/>
    <lineage>
        <taxon>Bacteria</taxon>
        <taxon>Bacillati</taxon>
        <taxon>Actinomycetota</taxon>
        <taxon>Actinomycetes</taxon>
        <taxon>Micrococcales</taxon>
        <taxon>Intrasporangiaceae</taxon>
        <taxon>Intrasporangium</taxon>
    </lineage>
</organism>
<evidence type="ECO:0000259" key="2">
    <source>
        <dbReference type="PROSITE" id="PS50112"/>
    </source>
</evidence>
<evidence type="ECO:0000313" key="4">
    <source>
        <dbReference type="EMBL" id="EWT06867.1"/>
    </source>
</evidence>
<dbReference type="EMBL" id="AWQS01000029">
    <property type="protein sequence ID" value="EWT06867.1"/>
    <property type="molecule type" value="Genomic_DNA"/>
</dbReference>
<keyword evidence="5" id="KW-1185">Reference proteome</keyword>
<name>W9GP56_9MICO</name>
<evidence type="ECO:0000313" key="5">
    <source>
        <dbReference type="Proteomes" id="UP000019494"/>
    </source>
</evidence>
<dbReference type="InterPro" id="IPR005561">
    <property type="entry name" value="ANTAR"/>
</dbReference>
<proteinExistence type="predicted"/>
<dbReference type="InterPro" id="IPR000014">
    <property type="entry name" value="PAS"/>
</dbReference>
<dbReference type="RefSeq" id="WP_051518235.1">
    <property type="nucleotide sequence ID" value="NZ_AWQS01000029.1"/>
</dbReference>
<comment type="caution">
    <text evidence="4">The sequence shown here is derived from an EMBL/GenBank/DDBJ whole genome shotgun (WGS) entry which is preliminary data.</text>
</comment>
<dbReference type="Pfam" id="PF03861">
    <property type="entry name" value="ANTAR"/>
    <property type="match status" value="1"/>
</dbReference>
<dbReference type="Gene3D" id="3.30.450.20">
    <property type="entry name" value="PAS domain"/>
    <property type="match status" value="1"/>
</dbReference>
<dbReference type="PROSITE" id="PS50921">
    <property type="entry name" value="ANTAR"/>
    <property type="match status" value="1"/>
</dbReference>
<reference evidence="5" key="1">
    <citation type="submission" date="2013-08" db="EMBL/GenBank/DDBJ databases">
        <title>Intrasporangium oryzae NRRL B-24470.</title>
        <authorList>
            <person name="Liu H."/>
            <person name="Wang G."/>
        </authorList>
    </citation>
    <scope>NUCLEOTIDE SEQUENCE [LARGE SCALE GENOMIC DNA]</scope>
    <source>
        <strain evidence="5">Q5-1</strain>
    </source>
</reference>
<dbReference type="SMART" id="SM01012">
    <property type="entry name" value="ANTAR"/>
    <property type="match status" value="1"/>
</dbReference>
<feature type="domain" description="ANTAR" evidence="3">
    <location>
        <begin position="133"/>
        <end position="194"/>
    </location>
</feature>
<protein>
    <submittedName>
        <fullName evidence="4">Antitermination regulator</fullName>
    </submittedName>
</protein>
<feature type="region of interest" description="Disordered" evidence="1">
    <location>
        <begin position="229"/>
        <end position="265"/>
    </location>
</feature>
<sequence>MEQENLGMSQFKDSARHFSEASAPPVAACRYDAVADILWWSPQMYALYGFAVGEVVPTLAVMETHIHPDDRQTVRAVCAPAWAAGRPFTVRHRIVDAGQRVRDVIAVGEPIRANDRCVMVHLYFVDVTVQLGNDVRAGVTTALEETLRTRGVIDQVKGALMLAYGVDADTAFSLLRGISNNHNLRLAQLALYVADRVATVERGPEPAQETLFQILAAVAEEREVIEAWPVPDGQGAVGEVPAPDASAETPGARRRSSDRTRDHRG</sequence>
<evidence type="ECO:0000256" key="1">
    <source>
        <dbReference type="SAM" id="MobiDB-lite"/>
    </source>
</evidence>
<dbReference type="InterPro" id="IPR036388">
    <property type="entry name" value="WH-like_DNA-bd_sf"/>
</dbReference>
<dbReference type="PROSITE" id="PS50112">
    <property type="entry name" value="PAS"/>
    <property type="match status" value="1"/>
</dbReference>
<dbReference type="InterPro" id="IPR011006">
    <property type="entry name" value="CheY-like_superfamily"/>
</dbReference>
<dbReference type="SUPFAM" id="SSF52172">
    <property type="entry name" value="CheY-like"/>
    <property type="match status" value="1"/>
</dbReference>